<dbReference type="InterPro" id="IPR051203">
    <property type="entry name" value="Polysaccharide_Synthase-Rel"/>
</dbReference>
<keyword evidence="2" id="KW-1133">Transmembrane helix</keyword>
<feature type="transmembrane region" description="Helical" evidence="2">
    <location>
        <begin position="12"/>
        <end position="37"/>
    </location>
</feature>
<dbReference type="GO" id="GO:0016829">
    <property type="term" value="F:lyase activity"/>
    <property type="evidence" value="ECO:0007669"/>
    <property type="project" value="UniProtKB-KW"/>
</dbReference>
<dbReference type="PANTHER" id="PTHR43318:SF1">
    <property type="entry name" value="POLYSACCHARIDE BIOSYNTHESIS PROTEIN EPSC-RELATED"/>
    <property type="match status" value="1"/>
</dbReference>
<keyword evidence="2" id="KW-0472">Membrane</keyword>
<dbReference type="AlphaFoldDB" id="A0A6J4HJV6"/>
<evidence type="ECO:0000256" key="1">
    <source>
        <dbReference type="ARBA" id="ARBA00007430"/>
    </source>
</evidence>
<name>A0A6J4HJV6_9ACTN</name>
<evidence type="ECO:0000259" key="3">
    <source>
        <dbReference type="Pfam" id="PF02719"/>
    </source>
</evidence>
<dbReference type="SUPFAM" id="SSF51735">
    <property type="entry name" value="NAD(P)-binding Rossmann-fold domains"/>
    <property type="match status" value="2"/>
</dbReference>
<dbReference type="EC" id="4.2.1.135" evidence="4"/>
<feature type="domain" description="Polysaccharide biosynthesis protein CapD-like" evidence="3">
    <location>
        <begin position="288"/>
        <end position="563"/>
    </location>
</feature>
<comment type="similarity">
    <text evidence="1">Belongs to the polysaccharide synthase family.</text>
</comment>
<proteinExistence type="inferred from homology"/>
<evidence type="ECO:0000313" key="4">
    <source>
        <dbReference type="EMBL" id="CAA9225886.1"/>
    </source>
</evidence>
<keyword evidence="4" id="KW-0456">Lyase</keyword>
<evidence type="ECO:0000256" key="2">
    <source>
        <dbReference type="SAM" id="Phobius"/>
    </source>
</evidence>
<dbReference type="EMBL" id="CADCSZ010000055">
    <property type="protein sequence ID" value="CAA9225886.1"/>
    <property type="molecule type" value="Genomic_DNA"/>
</dbReference>
<feature type="transmembrane region" description="Helical" evidence="2">
    <location>
        <begin position="81"/>
        <end position="98"/>
    </location>
</feature>
<sequence>MKFYRSGASWGRAVAGWVVDGVIWSLALMLATLARLLDVGGDPSFASTWPLILLAIAVQVGVGLVTGLYRGRWRLASFDEIGALAQTVAITTGVLFVFDVAMSAQPAPRSAVLSAGFITLVGSAGARYLWRRSHERGRRPSESGSVPVLVFGAGEGGGQVITAMLRDPASPYYPVGLLDDDPSKRFLRIMGVPVVGNRDALARAADRLDAQAILIAIPSADARLISDLSIRAEEAGLEVKVLPSVRDLLGSPAGIDDIRDVDLDDLLGRHRVETDVAAIAGYLTGRRVLVTGAGGSIGSQLCCQISQYGPAKLVMVDRDESGLHATQLMIEGRALLDDDNLELADIRDVERLNAIFTKHRPEVVFHAAALKHLTFLEREPGEAVKTNVMGTISVLSAAAEAGVEQFVNISTDKAADPSSVLGYSKRIGERVTAHFGGSRGGSYLSVRFGNVLGSRGSVLITFKAQLEAGEPLTVTHPDVTRYFMTVEEAVELVIQAGAIGRSGEALVLDMGKPVRISDVAHRLAASYEAPGGVVYTGLRPGEKLHEVLLGTDEVDSRPFHPLISHVTVPPLDPIDAMAIDPWDAPELVVKEICEVCYQHPNDGLAVDLDLTTMQEHQEIGSAS</sequence>
<accession>A0A6J4HJV6</accession>
<organism evidence="4">
    <name type="scientific">uncultured Acidimicrobiales bacterium</name>
    <dbReference type="NCBI Taxonomy" id="310071"/>
    <lineage>
        <taxon>Bacteria</taxon>
        <taxon>Bacillati</taxon>
        <taxon>Actinomycetota</taxon>
        <taxon>Acidimicrobiia</taxon>
        <taxon>Acidimicrobiales</taxon>
        <taxon>environmental samples</taxon>
    </lineage>
</organism>
<dbReference type="PANTHER" id="PTHR43318">
    <property type="entry name" value="UDP-N-ACETYLGLUCOSAMINE 4,6-DEHYDRATASE"/>
    <property type="match status" value="1"/>
</dbReference>
<keyword evidence="2" id="KW-0812">Transmembrane</keyword>
<dbReference type="InterPro" id="IPR036291">
    <property type="entry name" value="NAD(P)-bd_dom_sf"/>
</dbReference>
<feature type="transmembrane region" description="Helical" evidence="2">
    <location>
        <begin position="49"/>
        <end position="69"/>
    </location>
</feature>
<dbReference type="Pfam" id="PF02719">
    <property type="entry name" value="Polysacc_synt_2"/>
    <property type="match status" value="1"/>
</dbReference>
<protein>
    <submittedName>
        <fullName evidence="4">UDP-N-acetylglucosamine 4,6-dehydratase</fullName>
        <ecNumber evidence="4">4.2.1.135</ecNumber>
    </submittedName>
</protein>
<reference evidence="4" key="1">
    <citation type="submission" date="2020-02" db="EMBL/GenBank/DDBJ databases">
        <authorList>
            <person name="Meier V. D."/>
        </authorList>
    </citation>
    <scope>NUCLEOTIDE SEQUENCE</scope>
    <source>
        <strain evidence="4">AVDCRST_MAG76</strain>
    </source>
</reference>
<dbReference type="CDD" id="cd05237">
    <property type="entry name" value="UDP_invert_4-6DH_SDR_e"/>
    <property type="match status" value="1"/>
</dbReference>
<feature type="transmembrane region" description="Helical" evidence="2">
    <location>
        <begin position="110"/>
        <end position="130"/>
    </location>
</feature>
<dbReference type="Pfam" id="PF13727">
    <property type="entry name" value="CoA_binding_3"/>
    <property type="match status" value="1"/>
</dbReference>
<gene>
    <name evidence="4" type="ORF">AVDCRST_MAG76-966</name>
</gene>
<dbReference type="InterPro" id="IPR003869">
    <property type="entry name" value="Polysac_CapD-like"/>
</dbReference>
<dbReference type="Gene3D" id="3.40.50.720">
    <property type="entry name" value="NAD(P)-binding Rossmann-like Domain"/>
    <property type="match status" value="2"/>
</dbReference>